<proteinExistence type="inferred from homology"/>
<evidence type="ECO:0000256" key="1">
    <source>
        <dbReference type="ARBA" id="ARBA00004613"/>
    </source>
</evidence>
<evidence type="ECO:0000256" key="5">
    <source>
        <dbReference type="SAM" id="SignalP"/>
    </source>
</evidence>
<keyword evidence="3" id="KW-0964">Secreted</keyword>
<dbReference type="Proteomes" id="UP000292052">
    <property type="component" value="Unassembled WGS sequence"/>
</dbReference>
<evidence type="ECO:0000256" key="4">
    <source>
        <dbReference type="ARBA" id="ARBA00022729"/>
    </source>
</evidence>
<dbReference type="OrthoDB" id="9977471at2759"/>
<comment type="similarity">
    <text evidence="2">Belongs to the major royal jelly protein family.</text>
</comment>
<feature type="signal peptide" evidence="5">
    <location>
        <begin position="1"/>
        <end position="18"/>
    </location>
</feature>
<dbReference type="Gene3D" id="2.120.10.30">
    <property type="entry name" value="TolB, C-terminal domain"/>
    <property type="match status" value="1"/>
</dbReference>
<dbReference type="PANTHER" id="PTHR10009">
    <property type="entry name" value="PROTEIN YELLOW-RELATED"/>
    <property type="match status" value="1"/>
</dbReference>
<evidence type="ECO:0000313" key="7">
    <source>
        <dbReference type="Proteomes" id="UP000292052"/>
    </source>
</evidence>
<comment type="subcellular location">
    <subcellularLocation>
        <location evidence="1">Secreted</location>
    </subcellularLocation>
</comment>
<dbReference type="InterPro" id="IPR011042">
    <property type="entry name" value="6-blade_b-propeller_TolB-like"/>
</dbReference>
<keyword evidence="7" id="KW-1185">Reference proteome</keyword>
<dbReference type="FunFam" id="2.120.10.30:FF:000045">
    <property type="entry name" value="Blast:Protein yellow"/>
    <property type="match status" value="1"/>
</dbReference>
<dbReference type="GO" id="GO:0005576">
    <property type="term" value="C:extracellular region"/>
    <property type="evidence" value="ECO:0007669"/>
    <property type="project" value="UniProtKB-SubCell"/>
</dbReference>
<protein>
    <submittedName>
        <fullName evidence="6">MRJP domain containing protein</fullName>
    </submittedName>
</protein>
<gene>
    <name evidence="6" type="ORF">BDFB_010240</name>
</gene>
<comment type="caution">
    <text evidence="6">The sequence shown here is derived from an EMBL/GenBank/DDBJ whole genome shotgun (WGS) entry which is preliminary data.</text>
</comment>
<sequence>MYLLLFFVTLSFVSYCASDKNEKSESGSAFETEYQWTFINFTWNNEEDHKNAVATKKYIPENNAMAGIKFYKNNFYIAMPRVRDGTPVTLGYISTENSTKINPRIKPFPNWEMNELGDCDHLESVQSMEVDKNGTMWVLDGFRIKNNQCPPKLILFDLNDDNKILQDFTFPEWICLSRGGFLNDIVIDDNDGDFAYITDNSPIDPGLIVYSREQNRAWKIRDASMFPEIDASNFVVGGLEFKALAPIDGIALSPNRNGSRFVFYCSLSGLNLYAIRTDILKSEETCLGGFWRYEVKKIGQKQAQSDGLVVDNKGDLYYGLLPLHGVGKWNIYKPFSTAEIVAQNNETMIWTDSFALDDKGFLYLLANNIHKFFDSDYKLEISDEVKFRILKLFTSSKSYLY</sequence>
<organism evidence="6 7">
    <name type="scientific">Asbolus verrucosus</name>
    <name type="common">Desert ironclad beetle</name>
    <dbReference type="NCBI Taxonomy" id="1661398"/>
    <lineage>
        <taxon>Eukaryota</taxon>
        <taxon>Metazoa</taxon>
        <taxon>Ecdysozoa</taxon>
        <taxon>Arthropoda</taxon>
        <taxon>Hexapoda</taxon>
        <taxon>Insecta</taxon>
        <taxon>Pterygota</taxon>
        <taxon>Neoptera</taxon>
        <taxon>Endopterygota</taxon>
        <taxon>Coleoptera</taxon>
        <taxon>Polyphaga</taxon>
        <taxon>Cucujiformia</taxon>
        <taxon>Tenebrionidae</taxon>
        <taxon>Pimeliinae</taxon>
        <taxon>Asbolus</taxon>
    </lineage>
</organism>
<dbReference type="InterPro" id="IPR017996">
    <property type="entry name" value="MRJP/yellow-related"/>
</dbReference>
<keyword evidence="4 5" id="KW-0732">Signal</keyword>
<dbReference type="EMBL" id="QDEB01067294">
    <property type="protein sequence ID" value="RZC35853.1"/>
    <property type="molecule type" value="Genomic_DNA"/>
</dbReference>
<evidence type="ECO:0000313" key="6">
    <source>
        <dbReference type="EMBL" id="RZC35853.1"/>
    </source>
</evidence>
<dbReference type="Pfam" id="PF03022">
    <property type="entry name" value="MRJP"/>
    <property type="match status" value="1"/>
</dbReference>
<evidence type="ECO:0000256" key="2">
    <source>
        <dbReference type="ARBA" id="ARBA00009127"/>
    </source>
</evidence>
<dbReference type="SUPFAM" id="SSF63829">
    <property type="entry name" value="Calcium-dependent phosphotriesterase"/>
    <property type="match status" value="1"/>
</dbReference>
<evidence type="ECO:0000256" key="3">
    <source>
        <dbReference type="ARBA" id="ARBA00022525"/>
    </source>
</evidence>
<accession>A0A482VT52</accession>
<dbReference type="PANTHER" id="PTHR10009:SF18">
    <property type="entry name" value="PROTEIN YELLOW-LIKE PROTEIN"/>
    <property type="match status" value="1"/>
</dbReference>
<dbReference type="AlphaFoldDB" id="A0A482VT52"/>
<name>A0A482VT52_ASBVE</name>
<reference evidence="6 7" key="1">
    <citation type="submission" date="2017-03" db="EMBL/GenBank/DDBJ databases">
        <title>Genome of the blue death feigning beetle - Asbolus verrucosus.</title>
        <authorList>
            <person name="Rider S.D."/>
        </authorList>
    </citation>
    <scope>NUCLEOTIDE SEQUENCE [LARGE SCALE GENOMIC DNA]</scope>
    <source>
        <strain evidence="6">Butters</strain>
        <tissue evidence="6">Head and leg muscle</tissue>
    </source>
</reference>
<feature type="chain" id="PRO_5019781893" evidence="5">
    <location>
        <begin position="19"/>
        <end position="401"/>
    </location>
</feature>